<feature type="transmembrane region" description="Helical" evidence="1">
    <location>
        <begin position="20"/>
        <end position="39"/>
    </location>
</feature>
<proteinExistence type="predicted"/>
<feature type="transmembrane region" description="Helical" evidence="1">
    <location>
        <begin position="615"/>
        <end position="641"/>
    </location>
</feature>
<feature type="transmembrane region" description="Helical" evidence="1">
    <location>
        <begin position="364"/>
        <end position="384"/>
    </location>
</feature>
<protein>
    <submittedName>
        <fullName evidence="2">Uncharacterized protein</fullName>
    </submittedName>
</protein>
<evidence type="ECO:0000313" key="3">
    <source>
        <dbReference type="Proteomes" id="UP000567922"/>
    </source>
</evidence>
<feature type="transmembrane region" description="Helical" evidence="1">
    <location>
        <begin position="106"/>
        <end position="126"/>
    </location>
</feature>
<feature type="transmembrane region" description="Helical" evidence="1">
    <location>
        <begin position="276"/>
        <end position="295"/>
    </location>
</feature>
<evidence type="ECO:0000256" key="1">
    <source>
        <dbReference type="SAM" id="Phobius"/>
    </source>
</evidence>
<feature type="transmembrane region" description="Helical" evidence="1">
    <location>
        <begin position="223"/>
        <end position="239"/>
    </location>
</feature>
<feature type="transmembrane region" description="Helical" evidence="1">
    <location>
        <begin position="245"/>
        <end position="264"/>
    </location>
</feature>
<dbReference type="RefSeq" id="WP_064440236.1">
    <property type="nucleotide sequence ID" value="NZ_BDDI01000007.1"/>
</dbReference>
<keyword evidence="3" id="KW-1185">Reference proteome</keyword>
<feature type="transmembrane region" description="Helical" evidence="1">
    <location>
        <begin position="185"/>
        <end position="203"/>
    </location>
</feature>
<comment type="caution">
    <text evidence="2">The sequence shown here is derived from an EMBL/GenBank/DDBJ whole genome shotgun (WGS) entry which is preliminary data.</text>
</comment>
<keyword evidence="1" id="KW-0812">Transmembrane</keyword>
<feature type="transmembrane region" description="Helical" evidence="1">
    <location>
        <begin position="147"/>
        <end position="165"/>
    </location>
</feature>
<dbReference type="AlphaFoldDB" id="A0A839RJ81"/>
<feature type="transmembrane region" description="Helical" evidence="1">
    <location>
        <begin position="327"/>
        <end position="344"/>
    </location>
</feature>
<reference evidence="2 3" key="1">
    <citation type="submission" date="2020-08" db="EMBL/GenBank/DDBJ databases">
        <title>Sequencing the genomes of 1000 actinobacteria strains.</title>
        <authorList>
            <person name="Klenk H.-P."/>
        </authorList>
    </citation>
    <scope>NUCLEOTIDE SEQUENCE [LARGE SCALE GENOMIC DNA]</scope>
    <source>
        <strain evidence="2 3">DSM 45258</strain>
    </source>
</reference>
<evidence type="ECO:0000313" key="2">
    <source>
        <dbReference type="EMBL" id="MBB3036339.1"/>
    </source>
</evidence>
<gene>
    <name evidence="2" type="ORF">FHU29_000773</name>
</gene>
<dbReference type="OrthoDB" id="3328774at2"/>
<feature type="transmembrane region" description="Helical" evidence="1">
    <location>
        <begin position="301"/>
        <end position="320"/>
    </location>
</feature>
<keyword evidence="1" id="KW-1133">Transmembrane helix</keyword>
<organism evidence="2 3">
    <name type="scientific">Hoyosella altamirensis</name>
    <dbReference type="NCBI Taxonomy" id="616997"/>
    <lineage>
        <taxon>Bacteria</taxon>
        <taxon>Bacillati</taxon>
        <taxon>Actinomycetota</taxon>
        <taxon>Actinomycetes</taxon>
        <taxon>Mycobacteriales</taxon>
        <taxon>Hoyosellaceae</taxon>
        <taxon>Hoyosella</taxon>
    </lineage>
</organism>
<accession>A0A839RJ81</accession>
<name>A0A839RJ81_9ACTN</name>
<dbReference type="Proteomes" id="UP000567922">
    <property type="component" value="Unassembled WGS sequence"/>
</dbReference>
<feature type="transmembrane region" description="Helical" evidence="1">
    <location>
        <begin position="415"/>
        <end position="438"/>
    </location>
</feature>
<feature type="transmembrane region" description="Helical" evidence="1">
    <location>
        <begin position="65"/>
        <end position="86"/>
    </location>
</feature>
<dbReference type="EMBL" id="JACHWS010000001">
    <property type="protein sequence ID" value="MBB3036339.1"/>
    <property type="molecule type" value="Genomic_DNA"/>
</dbReference>
<keyword evidence="1" id="KW-0472">Membrane</keyword>
<sequence length="663" mass="71727">MFVAQPPDVAPVGGADVRDIVIALIITAVVSAPVAWFMLRERAGKSSVIGRFADWLAERDGMPRWFSLPAYLTIISILAAGFGVWWDVALHMQDGRDDGALSNPSHWPIFFGILGFFSAGVLSIILGHRSKLPGRTIRIAPGWRSPLGALIMTAAGLIALTGFPADDVWHRLFGPDVTEWGPTHIMMIGGAVTCILGVVLLHAEAKQTGAPGAVSSFGRLREAVILSLCIVPFAFLMEFDLGVPQFPAATQFIIAAFLTGWVFTAVRMRFGPGGAIFAWAVYIVAHLFLMATVALLPGVLIAGFLLFLPAALIIELVAAVIDPANKVRFGVVAGLLVGSLGMFAEWGWSHVFMPLPQPLPASALPFMLTVGTIAGVGGGLLAAWHTQKLDLVEARSSFTREDAEKVIGLSPRTPAFWKAHTAGLVGILTFIGLMAVYAPPTDRPGVEATASFTDVTYFNEQGEPLPVNTGDTECDAERRCEAIMTVRFSNPEDVQDAIWLYALGWQGREDRSVPNIPRDPQAGGAEGVVRVPMVETGNPGEFQSERPLPMYGSWKTLIRVHLPPTVHIAYPVYAPDDPEILSDKGRQVTTAAGETKELITEHEFLQREVSDDVPAWVWTVAYAIVQIFWYGLIAFYGWCYATAAHGKNKRPDDAKSKPQPATA</sequence>